<accession>A0A0A0LFT0</accession>
<dbReference type="Gramene" id="KGN60558">
    <property type="protein sequence ID" value="KGN60558"/>
    <property type="gene ID" value="Csa_2G000670"/>
</dbReference>
<reference evidence="1 2" key="3">
    <citation type="journal article" date="2010" name="BMC Genomics">
        <title>Transcriptome sequencing and comparative analysis of cucumber flowers with different sex types.</title>
        <authorList>
            <person name="Guo S."/>
            <person name="Zheng Y."/>
            <person name="Joung J.G."/>
            <person name="Liu S."/>
            <person name="Zhang Z."/>
            <person name="Crasta O.R."/>
            <person name="Sobral B.W."/>
            <person name="Xu Y."/>
            <person name="Huang S."/>
            <person name="Fei Z."/>
        </authorList>
    </citation>
    <scope>NUCLEOTIDE SEQUENCE [LARGE SCALE GENOMIC DNA]</scope>
    <source>
        <strain evidence="2">cv. 9930</strain>
    </source>
</reference>
<reference evidence="1 2" key="4">
    <citation type="journal article" date="2011" name="BMC Genomics">
        <title>RNA-Seq improves annotation of protein-coding genes in the cucumber genome.</title>
        <authorList>
            <person name="Li Z."/>
            <person name="Zhang Z."/>
            <person name="Yan P."/>
            <person name="Huang S."/>
            <person name="Fei Z."/>
            <person name="Lin K."/>
        </authorList>
    </citation>
    <scope>NUCLEOTIDE SEQUENCE [LARGE SCALE GENOMIC DNA]</scope>
    <source>
        <strain evidence="2">cv. 9930</strain>
    </source>
</reference>
<dbReference type="Proteomes" id="UP000029981">
    <property type="component" value="Chromosome 2"/>
</dbReference>
<evidence type="ECO:0000313" key="2">
    <source>
        <dbReference type="Proteomes" id="UP000029981"/>
    </source>
</evidence>
<evidence type="ECO:0000313" key="1">
    <source>
        <dbReference type="EMBL" id="KGN60558.1"/>
    </source>
</evidence>
<protein>
    <submittedName>
        <fullName evidence="1">Uncharacterized protein</fullName>
    </submittedName>
</protein>
<keyword evidence="2" id="KW-1185">Reference proteome</keyword>
<organism evidence="1 2">
    <name type="scientific">Cucumis sativus</name>
    <name type="common">Cucumber</name>
    <dbReference type="NCBI Taxonomy" id="3659"/>
    <lineage>
        <taxon>Eukaryota</taxon>
        <taxon>Viridiplantae</taxon>
        <taxon>Streptophyta</taxon>
        <taxon>Embryophyta</taxon>
        <taxon>Tracheophyta</taxon>
        <taxon>Spermatophyta</taxon>
        <taxon>Magnoliopsida</taxon>
        <taxon>eudicotyledons</taxon>
        <taxon>Gunneridae</taxon>
        <taxon>Pentapetalae</taxon>
        <taxon>rosids</taxon>
        <taxon>fabids</taxon>
        <taxon>Cucurbitales</taxon>
        <taxon>Cucurbitaceae</taxon>
        <taxon>Benincaseae</taxon>
        <taxon>Cucumis</taxon>
    </lineage>
</organism>
<reference evidence="1 2" key="1">
    <citation type="journal article" date="2009" name="Nat. Genet.">
        <title>The genome of the cucumber, Cucumis sativus L.</title>
        <authorList>
            <person name="Huang S."/>
            <person name="Li R."/>
            <person name="Zhang Z."/>
            <person name="Li L."/>
            <person name="Gu X."/>
            <person name="Fan W."/>
            <person name="Lucas W.J."/>
            <person name="Wang X."/>
            <person name="Xie B."/>
            <person name="Ni P."/>
            <person name="Ren Y."/>
            <person name="Zhu H."/>
            <person name="Li J."/>
            <person name="Lin K."/>
            <person name="Jin W."/>
            <person name="Fei Z."/>
            <person name="Li G."/>
            <person name="Staub J."/>
            <person name="Kilian A."/>
            <person name="van der Vossen E.A."/>
            <person name="Wu Y."/>
            <person name="Guo J."/>
            <person name="He J."/>
            <person name="Jia Z."/>
            <person name="Ren Y."/>
            <person name="Tian G."/>
            <person name="Lu Y."/>
            <person name="Ruan J."/>
            <person name="Qian W."/>
            <person name="Wang M."/>
            <person name="Huang Q."/>
            <person name="Li B."/>
            <person name="Xuan Z."/>
            <person name="Cao J."/>
            <person name="Asan"/>
            <person name="Wu Z."/>
            <person name="Zhang J."/>
            <person name="Cai Q."/>
            <person name="Bai Y."/>
            <person name="Zhao B."/>
            <person name="Han Y."/>
            <person name="Li Y."/>
            <person name="Li X."/>
            <person name="Wang S."/>
            <person name="Shi Q."/>
            <person name="Liu S."/>
            <person name="Cho W.K."/>
            <person name="Kim J.Y."/>
            <person name="Xu Y."/>
            <person name="Heller-Uszynska K."/>
            <person name="Miao H."/>
            <person name="Cheng Z."/>
            <person name="Zhang S."/>
            <person name="Wu J."/>
            <person name="Yang Y."/>
            <person name="Kang H."/>
            <person name="Li M."/>
            <person name="Liang H."/>
            <person name="Ren X."/>
            <person name="Shi Z."/>
            <person name="Wen M."/>
            <person name="Jian M."/>
            <person name="Yang H."/>
            <person name="Zhang G."/>
            <person name="Yang Z."/>
            <person name="Chen R."/>
            <person name="Liu S."/>
            <person name="Li J."/>
            <person name="Ma L."/>
            <person name="Liu H."/>
            <person name="Zhou Y."/>
            <person name="Zhao J."/>
            <person name="Fang X."/>
            <person name="Li G."/>
            <person name="Fang L."/>
            <person name="Li Y."/>
            <person name="Liu D."/>
            <person name="Zheng H."/>
            <person name="Zhang Y."/>
            <person name="Qin N."/>
            <person name="Li Z."/>
            <person name="Yang G."/>
            <person name="Yang S."/>
            <person name="Bolund L."/>
            <person name="Kristiansen K."/>
            <person name="Zheng H."/>
            <person name="Li S."/>
            <person name="Zhang X."/>
            <person name="Yang H."/>
            <person name="Wang J."/>
            <person name="Sun R."/>
            <person name="Zhang B."/>
            <person name="Jiang S."/>
            <person name="Wang J."/>
            <person name="Du Y."/>
            <person name="Li S."/>
        </authorList>
    </citation>
    <scope>NUCLEOTIDE SEQUENCE [LARGE SCALE GENOMIC DNA]</scope>
    <source>
        <strain evidence="2">cv. 9930</strain>
    </source>
</reference>
<dbReference type="AlphaFoldDB" id="A0A0A0LFT0"/>
<sequence length="95" mass="10350">MNLPSWNARGLESLRAFRAVSDLIRSKNSSIMFFSTKSGEEVANQIKIMELLLTILLPSSCPSCDNTGAVNESISPKADAIMDSMLFSPNVSSEH</sequence>
<reference evidence="1 2" key="2">
    <citation type="journal article" date="2009" name="PLoS ONE">
        <title>An integrated genetic and cytogenetic map of the cucumber genome.</title>
        <authorList>
            <person name="Ren Y."/>
            <person name="Zhang Z."/>
            <person name="Liu J."/>
            <person name="Staub J.E."/>
            <person name="Han Y."/>
            <person name="Cheng Z."/>
            <person name="Li X."/>
            <person name="Lu J."/>
            <person name="Miao H."/>
            <person name="Kang H."/>
            <person name="Xie B."/>
            <person name="Gu X."/>
            <person name="Wang X."/>
            <person name="Du Y."/>
            <person name="Jin W."/>
            <person name="Huang S."/>
        </authorList>
    </citation>
    <scope>NUCLEOTIDE SEQUENCE [LARGE SCALE GENOMIC DNA]</scope>
    <source>
        <strain evidence="2">cv. 9930</strain>
    </source>
</reference>
<gene>
    <name evidence="1" type="ORF">Csa_2G000670</name>
</gene>
<proteinExistence type="predicted"/>
<dbReference type="EMBL" id="CM002923">
    <property type="protein sequence ID" value="KGN60558.1"/>
    <property type="molecule type" value="Genomic_DNA"/>
</dbReference>
<name>A0A0A0LFT0_CUCSA</name>